<accession>A0ABT1CMC1</accession>
<protein>
    <submittedName>
        <fullName evidence="1">Uncharacterized protein</fullName>
    </submittedName>
</protein>
<reference evidence="1 2" key="1">
    <citation type="submission" date="2020-01" db="EMBL/GenBank/DDBJ databases">
        <title>Genomes of bacteria type strains.</title>
        <authorList>
            <person name="Chen J."/>
            <person name="Zhu S."/>
            <person name="Yang J."/>
        </authorList>
    </citation>
    <scope>NUCLEOTIDE SEQUENCE [LARGE SCALE GENOMIC DNA]</scope>
    <source>
        <strain evidence="1 2">DSM 16655</strain>
    </source>
</reference>
<keyword evidence="2" id="KW-1185">Reference proteome</keyword>
<evidence type="ECO:0000313" key="1">
    <source>
        <dbReference type="EMBL" id="MCO6407358.1"/>
    </source>
</evidence>
<evidence type="ECO:0000313" key="2">
    <source>
        <dbReference type="Proteomes" id="UP001320715"/>
    </source>
</evidence>
<sequence>MVKVTNTGDTKQHVHTTGGVVTIYPGKTRDVELSGPGAKLVDRSDVLEVKVRRGRKAVKAK</sequence>
<dbReference type="RefSeq" id="WP_252914742.1">
    <property type="nucleotide sequence ID" value="NZ_JAAAML010000001.1"/>
</dbReference>
<dbReference type="EMBL" id="JAAAML010000001">
    <property type="protein sequence ID" value="MCO6407358.1"/>
    <property type="molecule type" value="Genomic_DNA"/>
</dbReference>
<dbReference type="Proteomes" id="UP001320715">
    <property type="component" value="Unassembled WGS sequence"/>
</dbReference>
<name>A0ABT1CMC1_9HYPH</name>
<proteinExistence type="predicted"/>
<comment type="caution">
    <text evidence="1">The sequence shown here is derived from an EMBL/GenBank/DDBJ whole genome shotgun (WGS) entry which is preliminary data.</text>
</comment>
<organism evidence="1 2">
    <name type="scientific">Hoeflea alexandrii</name>
    <dbReference type="NCBI Taxonomy" id="288436"/>
    <lineage>
        <taxon>Bacteria</taxon>
        <taxon>Pseudomonadati</taxon>
        <taxon>Pseudomonadota</taxon>
        <taxon>Alphaproteobacteria</taxon>
        <taxon>Hyphomicrobiales</taxon>
        <taxon>Rhizobiaceae</taxon>
        <taxon>Hoeflea</taxon>
    </lineage>
</organism>
<gene>
    <name evidence="1" type="ORF">GTW23_04155</name>
</gene>